<evidence type="ECO:0000313" key="2">
    <source>
        <dbReference type="EMBL" id="WHP06731.1"/>
    </source>
</evidence>
<dbReference type="Gene3D" id="3.30.1390.10">
    <property type="match status" value="1"/>
</dbReference>
<evidence type="ECO:0000313" key="3">
    <source>
        <dbReference type="Proteomes" id="UP001229836"/>
    </source>
</evidence>
<keyword evidence="1" id="KW-0472">Membrane</keyword>
<reference evidence="2 3" key="1">
    <citation type="submission" date="2023-05" db="EMBL/GenBank/DDBJ databases">
        <title>The complete genome of Acinetobacter sp. nov KCTC 92772.</title>
        <authorList>
            <person name="Zhou G."/>
        </authorList>
    </citation>
    <scope>NUCLEOTIDE SEQUENCE [LARGE SCALE GENOMIC DNA]</scope>
    <source>
        <strain evidence="2 3">KCTC 92772</strain>
    </source>
</reference>
<dbReference type="EMBL" id="CP125669">
    <property type="protein sequence ID" value="WHP06731.1"/>
    <property type="molecule type" value="Genomic_DNA"/>
</dbReference>
<proteinExistence type="predicted"/>
<feature type="transmembrane region" description="Helical" evidence="1">
    <location>
        <begin position="67"/>
        <end position="86"/>
    </location>
</feature>
<keyword evidence="1" id="KW-0812">Transmembrane</keyword>
<sequence>MSLPPIIPQEALQALREGKLIDAIKITRERTGLGLKESKDLIDQYLKDHPHEQAQIQQQLAQHSRGGIKFFVLLFAIIALLFWFVAK</sequence>
<dbReference type="SUPFAM" id="SSF54736">
    <property type="entry name" value="ClpS-like"/>
    <property type="match status" value="1"/>
</dbReference>
<dbReference type="RefSeq" id="WP_283268319.1">
    <property type="nucleotide sequence ID" value="NZ_CP125669.1"/>
</dbReference>
<name>A0ABY8S5L2_9GAMM</name>
<accession>A0ABY8S5L2</accession>
<dbReference type="InterPro" id="IPR014719">
    <property type="entry name" value="Ribosomal_bL12_C/ClpS-like"/>
</dbReference>
<keyword evidence="1" id="KW-1133">Transmembrane helix</keyword>
<dbReference type="GO" id="GO:0005840">
    <property type="term" value="C:ribosome"/>
    <property type="evidence" value="ECO:0007669"/>
    <property type="project" value="UniProtKB-KW"/>
</dbReference>
<keyword evidence="3" id="KW-1185">Reference proteome</keyword>
<keyword evidence="2" id="KW-0689">Ribosomal protein</keyword>
<organism evidence="2 3">
    <name type="scientific">Acinetobacter corruptisaponis</name>
    <dbReference type="NCBI Taxonomy" id="3045147"/>
    <lineage>
        <taxon>Bacteria</taxon>
        <taxon>Pseudomonadati</taxon>
        <taxon>Pseudomonadota</taxon>
        <taxon>Gammaproteobacteria</taxon>
        <taxon>Moraxellales</taxon>
        <taxon>Moraxellaceae</taxon>
        <taxon>Acinetobacter</taxon>
    </lineage>
</organism>
<keyword evidence="2" id="KW-0687">Ribonucleoprotein</keyword>
<gene>
    <name evidence="2" type="ORF">QLH32_04470</name>
</gene>
<evidence type="ECO:0000256" key="1">
    <source>
        <dbReference type="SAM" id="Phobius"/>
    </source>
</evidence>
<dbReference type="Proteomes" id="UP001229836">
    <property type="component" value="Chromosome"/>
</dbReference>
<protein>
    <submittedName>
        <fullName evidence="2">Ribosomal protein L7/L12</fullName>
    </submittedName>
</protein>